<dbReference type="Pfam" id="PF01316">
    <property type="entry name" value="Arg_repressor"/>
    <property type="match status" value="1"/>
</dbReference>
<evidence type="ECO:0000256" key="2">
    <source>
        <dbReference type="ARBA" id="ARBA00008316"/>
    </source>
</evidence>
<protein>
    <submittedName>
        <fullName evidence="9">Arginine repressor, ArgR</fullName>
    </submittedName>
</protein>
<evidence type="ECO:0000313" key="9">
    <source>
        <dbReference type="EMBL" id="EJX08008.1"/>
    </source>
</evidence>
<dbReference type="GO" id="GO:0051259">
    <property type="term" value="P:protein complex oligomerization"/>
    <property type="evidence" value="ECO:0007669"/>
    <property type="project" value="InterPro"/>
</dbReference>
<sequence>MQRLEVLRVLLLSNEMGSHEEILQELARNGCVVTQATLSRDLNKLHAAKVLNGRGGYRYVLPENPLYRRTIHPEVVPQYLRNTGFTSISFSGNLAILHTRPGYAAGLASDIDSHKLSTVAGTLAGDDTILVIISEGTSRQDFTDELATIIPAVKSVVL</sequence>
<comment type="similarity">
    <text evidence="2">Belongs to the ArgR family.</text>
</comment>
<dbReference type="GO" id="GO:0006525">
    <property type="term" value="P:arginine metabolic process"/>
    <property type="evidence" value="ECO:0007669"/>
    <property type="project" value="InterPro"/>
</dbReference>
<comment type="subcellular location">
    <subcellularLocation>
        <location evidence="1">Cytoplasm</location>
    </subcellularLocation>
</comment>
<evidence type="ECO:0000256" key="1">
    <source>
        <dbReference type="ARBA" id="ARBA00004496"/>
    </source>
</evidence>
<dbReference type="GO" id="GO:0003700">
    <property type="term" value="F:DNA-binding transcription factor activity"/>
    <property type="evidence" value="ECO:0007669"/>
    <property type="project" value="InterPro"/>
</dbReference>
<dbReference type="AlphaFoldDB" id="J9GY01"/>
<evidence type="ECO:0000259" key="7">
    <source>
        <dbReference type="Pfam" id="PF01316"/>
    </source>
</evidence>
<dbReference type="Gene3D" id="1.10.10.10">
    <property type="entry name" value="Winged helix-like DNA-binding domain superfamily/Winged helix DNA-binding domain"/>
    <property type="match status" value="1"/>
</dbReference>
<dbReference type="SUPFAM" id="SSF55252">
    <property type="entry name" value="C-terminal domain of arginine repressor"/>
    <property type="match status" value="1"/>
</dbReference>
<organism evidence="9">
    <name type="scientific">gut metagenome</name>
    <dbReference type="NCBI Taxonomy" id="749906"/>
    <lineage>
        <taxon>unclassified sequences</taxon>
        <taxon>metagenomes</taxon>
        <taxon>organismal metagenomes</taxon>
    </lineage>
</organism>
<dbReference type="PANTHER" id="PTHR34471:SF1">
    <property type="entry name" value="ARGININE REPRESSOR"/>
    <property type="match status" value="1"/>
</dbReference>
<dbReference type="InterPro" id="IPR020899">
    <property type="entry name" value="Arg_repress_C"/>
</dbReference>
<dbReference type="GO" id="GO:0034618">
    <property type="term" value="F:arginine binding"/>
    <property type="evidence" value="ECO:0007669"/>
    <property type="project" value="InterPro"/>
</dbReference>
<dbReference type="InterPro" id="IPR001669">
    <property type="entry name" value="Arg_repress"/>
</dbReference>
<feature type="domain" description="Arginine repressor DNA-binding" evidence="7">
    <location>
        <begin position="2"/>
        <end position="63"/>
    </location>
</feature>
<keyword evidence="3" id="KW-0963">Cytoplasm</keyword>
<evidence type="ECO:0000259" key="8">
    <source>
        <dbReference type="Pfam" id="PF02863"/>
    </source>
</evidence>
<keyword evidence="4" id="KW-0805">Transcription regulation</keyword>
<dbReference type="InterPro" id="IPR036388">
    <property type="entry name" value="WH-like_DNA-bd_sf"/>
</dbReference>
<keyword evidence="6" id="KW-0804">Transcription</keyword>
<dbReference type="GO" id="GO:0003677">
    <property type="term" value="F:DNA binding"/>
    <property type="evidence" value="ECO:0007669"/>
    <property type="project" value="UniProtKB-KW"/>
</dbReference>
<feature type="domain" description="Arginine repressor C-terminal" evidence="8">
    <location>
        <begin position="84"/>
        <end position="146"/>
    </location>
</feature>
<keyword evidence="5" id="KW-0238">DNA-binding</keyword>
<dbReference type="InterPro" id="IPR036251">
    <property type="entry name" value="Arg_repress_C_sf"/>
</dbReference>
<dbReference type="GO" id="GO:0005737">
    <property type="term" value="C:cytoplasm"/>
    <property type="evidence" value="ECO:0007669"/>
    <property type="project" value="UniProtKB-SubCell"/>
</dbReference>
<dbReference type="Gene3D" id="3.30.1360.40">
    <property type="match status" value="1"/>
</dbReference>
<name>J9GY01_9ZZZZ</name>
<dbReference type="SUPFAM" id="SSF46785">
    <property type="entry name" value="Winged helix' DNA-binding domain"/>
    <property type="match status" value="1"/>
</dbReference>
<dbReference type="Pfam" id="PF02863">
    <property type="entry name" value="Arg_repressor_C"/>
    <property type="match status" value="1"/>
</dbReference>
<evidence type="ECO:0000256" key="3">
    <source>
        <dbReference type="ARBA" id="ARBA00022490"/>
    </source>
</evidence>
<dbReference type="PANTHER" id="PTHR34471">
    <property type="entry name" value="ARGININE REPRESSOR"/>
    <property type="match status" value="1"/>
</dbReference>
<gene>
    <name evidence="9" type="ORF">EVA_03876</name>
</gene>
<proteinExistence type="inferred from homology"/>
<evidence type="ECO:0000256" key="6">
    <source>
        <dbReference type="ARBA" id="ARBA00023163"/>
    </source>
</evidence>
<dbReference type="EMBL" id="AMCI01000729">
    <property type="protein sequence ID" value="EJX08008.1"/>
    <property type="molecule type" value="Genomic_DNA"/>
</dbReference>
<dbReference type="InterPro" id="IPR036390">
    <property type="entry name" value="WH_DNA-bd_sf"/>
</dbReference>
<comment type="caution">
    <text evidence="9">The sequence shown here is derived from an EMBL/GenBank/DDBJ whole genome shotgun (WGS) entry which is preliminary data.</text>
</comment>
<reference evidence="9" key="1">
    <citation type="journal article" date="2012" name="PLoS ONE">
        <title>Gene sets for utilization of primary and secondary nutrition supplies in the distal gut of endangered iberian lynx.</title>
        <authorList>
            <person name="Alcaide M."/>
            <person name="Messina E."/>
            <person name="Richter M."/>
            <person name="Bargiela R."/>
            <person name="Peplies J."/>
            <person name="Huws S.A."/>
            <person name="Newbold C.J."/>
            <person name="Golyshin P.N."/>
            <person name="Simon M.A."/>
            <person name="Lopez G."/>
            <person name="Yakimov M.M."/>
            <person name="Ferrer M."/>
        </authorList>
    </citation>
    <scope>NUCLEOTIDE SEQUENCE</scope>
</reference>
<accession>J9GY01</accession>
<evidence type="ECO:0000256" key="5">
    <source>
        <dbReference type="ARBA" id="ARBA00023125"/>
    </source>
</evidence>
<dbReference type="PRINTS" id="PR01467">
    <property type="entry name" value="ARGREPRESSOR"/>
</dbReference>
<dbReference type="HAMAP" id="MF_00173">
    <property type="entry name" value="Arg_repressor"/>
    <property type="match status" value="1"/>
</dbReference>
<evidence type="ECO:0000256" key="4">
    <source>
        <dbReference type="ARBA" id="ARBA00023015"/>
    </source>
</evidence>
<dbReference type="InterPro" id="IPR020900">
    <property type="entry name" value="Arg_repress_DNA-bd"/>
</dbReference>